<dbReference type="InterPro" id="IPR006665">
    <property type="entry name" value="OmpA-like"/>
</dbReference>
<dbReference type="AlphaFoldDB" id="A0A940X9N5"/>
<evidence type="ECO:0000256" key="2">
    <source>
        <dbReference type="ARBA" id="ARBA00023136"/>
    </source>
</evidence>
<reference evidence="7 8" key="1">
    <citation type="submission" date="2021-03" db="EMBL/GenBank/DDBJ databases">
        <title>Flavobacterium Flabelliformis Sp. Nov. And Flavobacterium Geliluteum Sp. Nov., Two Novel Multidrug Resistant Psychrophilic Species Isolated From Antarctica.</title>
        <authorList>
            <person name="Kralova S."/>
            <person name="Busse H.J."/>
            <person name="Bezdicek M."/>
            <person name="Nykrynova M."/>
            <person name="Kroupova E."/>
            <person name="Krsek D."/>
            <person name="Sedlacek I."/>
        </authorList>
    </citation>
    <scope>NUCLEOTIDE SEQUENCE [LARGE SCALE GENOMIC DNA]</scope>
    <source>
        <strain evidence="7 8">P7388</strain>
    </source>
</reference>
<dbReference type="SUPFAM" id="SSF103088">
    <property type="entry name" value="OmpA-like"/>
    <property type="match status" value="1"/>
</dbReference>
<sequence length="420" mass="45646">MKKKLASVSLLLLAFAANAQNMTTTTTRTTIEKPAYNKWSLELNGGINKPTRTMTPGYATATLNPFHADLGVRYMFNPKFGLKLDVGYDQFQERDETAPFESRSIRTSLQGVVNIGRALNFETWTNTIGILAHGGFGVSQLTSDNGFDGKDYMGNGILGLTGQLRLSDRVALTGDLTGIVNGRQNHNFDGMSPTSTGSFDGVLLNASVGLTFYLGKNTKHADWYSEENERLNNLEDRVTTIETGLIDTDKDGVADLYDLEPNSVNGVAVNTKGQAIDTNQNGVPDELESYLEKTYGQNGKGATNSTVEELINGGYVNVYFDFNASKPTNASLSGVDFIVKYLKNNPGKSADIIGYSDEIGSSSYNTELSRKRAESVKSIAIDAGIDASRLNVIANGEDTSVNKNSNEARQIVRRVTFKVK</sequence>
<keyword evidence="3" id="KW-0998">Cell outer membrane</keyword>
<gene>
    <name evidence="7" type="ORF">J3495_13055</name>
</gene>
<dbReference type="Pfam" id="PF00691">
    <property type="entry name" value="OmpA"/>
    <property type="match status" value="1"/>
</dbReference>
<dbReference type="SUPFAM" id="SSF103647">
    <property type="entry name" value="TSP type-3 repeat"/>
    <property type="match status" value="1"/>
</dbReference>
<evidence type="ECO:0000259" key="6">
    <source>
        <dbReference type="PROSITE" id="PS51123"/>
    </source>
</evidence>
<evidence type="ECO:0000256" key="1">
    <source>
        <dbReference type="ARBA" id="ARBA00004442"/>
    </source>
</evidence>
<feature type="chain" id="PRO_5038063800" evidence="5">
    <location>
        <begin position="20"/>
        <end position="420"/>
    </location>
</feature>
<proteinExistence type="predicted"/>
<dbReference type="PRINTS" id="PR01021">
    <property type="entry name" value="OMPADOMAIN"/>
</dbReference>
<dbReference type="PROSITE" id="PS51123">
    <property type="entry name" value="OMPA_2"/>
    <property type="match status" value="1"/>
</dbReference>
<evidence type="ECO:0000313" key="8">
    <source>
        <dbReference type="Proteomes" id="UP000675047"/>
    </source>
</evidence>
<evidence type="ECO:0000256" key="5">
    <source>
        <dbReference type="SAM" id="SignalP"/>
    </source>
</evidence>
<comment type="caution">
    <text evidence="7">The sequence shown here is derived from an EMBL/GenBank/DDBJ whole genome shotgun (WGS) entry which is preliminary data.</text>
</comment>
<dbReference type="GO" id="GO:0005509">
    <property type="term" value="F:calcium ion binding"/>
    <property type="evidence" value="ECO:0007669"/>
    <property type="project" value="InterPro"/>
</dbReference>
<evidence type="ECO:0000256" key="3">
    <source>
        <dbReference type="ARBA" id="ARBA00023237"/>
    </source>
</evidence>
<dbReference type="Proteomes" id="UP000675047">
    <property type="component" value="Unassembled WGS sequence"/>
</dbReference>
<dbReference type="PANTHER" id="PTHR30329">
    <property type="entry name" value="STATOR ELEMENT OF FLAGELLAR MOTOR COMPLEX"/>
    <property type="match status" value="1"/>
</dbReference>
<dbReference type="InterPro" id="IPR050330">
    <property type="entry name" value="Bact_OuterMem_StrucFunc"/>
</dbReference>
<feature type="domain" description="OmpA-like" evidence="6">
    <location>
        <begin position="307"/>
        <end position="420"/>
    </location>
</feature>
<dbReference type="InterPro" id="IPR006664">
    <property type="entry name" value="OMP_bac"/>
</dbReference>
<dbReference type="CDD" id="cd07185">
    <property type="entry name" value="OmpA_C-like"/>
    <property type="match status" value="1"/>
</dbReference>
<dbReference type="PANTHER" id="PTHR30329:SF21">
    <property type="entry name" value="LIPOPROTEIN YIAD-RELATED"/>
    <property type="match status" value="1"/>
</dbReference>
<dbReference type="GO" id="GO:0009279">
    <property type="term" value="C:cell outer membrane"/>
    <property type="evidence" value="ECO:0007669"/>
    <property type="project" value="UniProtKB-SubCell"/>
</dbReference>
<keyword evidence="8" id="KW-1185">Reference proteome</keyword>
<keyword evidence="5" id="KW-0732">Signal</keyword>
<evidence type="ECO:0000313" key="7">
    <source>
        <dbReference type="EMBL" id="MBP4139006.1"/>
    </source>
</evidence>
<name>A0A940X9N5_9FLAO</name>
<dbReference type="RefSeq" id="WP_210666988.1">
    <property type="nucleotide sequence ID" value="NZ_JAGFBV010000021.1"/>
</dbReference>
<accession>A0A940X9N5</accession>
<dbReference type="InterPro" id="IPR028974">
    <property type="entry name" value="TSP_type-3_rpt"/>
</dbReference>
<comment type="subcellular location">
    <subcellularLocation>
        <location evidence="1">Cell outer membrane</location>
    </subcellularLocation>
</comment>
<dbReference type="Gene3D" id="3.30.1330.60">
    <property type="entry name" value="OmpA-like domain"/>
    <property type="match status" value="1"/>
</dbReference>
<organism evidence="7 8">
    <name type="scientific">Flavobacterium geliluteum</name>
    <dbReference type="NCBI Taxonomy" id="2816120"/>
    <lineage>
        <taxon>Bacteria</taxon>
        <taxon>Pseudomonadati</taxon>
        <taxon>Bacteroidota</taxon>
        <taxon>Flavobacteriia</taxon>
        <taxon>Flavobacteriales</taxon>
        <taxon>Flavobacteriaceae</taxon>
        <taxon>Flavobacterium</taxon>
    </lineage>
</organism>
<dbReference type="InterPro" id="IPR036737">
    <property type="entry name" value="OmpA-like_sf"/>
</dbReference>
<evidence type="ECO:0000256" key="4">
    <source>
        <dbReference type="PROSITE-ProRule" id="PRU00473"/>
    </source>
</evidence>
<protein>
    <submittedName>
        <fullName evidence="7">OmpA family protein</fullName>
    </submittedName>
</protein>
<dbReference type="EMBL" id="JAGFBV010000021">
    <property type="protein sequence ID" value="MBP4139006.1"/>
    <property type="molecule type" value="Genomic_DNA"/>
</dbReference>
<feature type="signal peptide" evidence="5">
    <location>
        <begin position="1"/>
        <end position="19"/>
    </location>
</feature>
<keyword evidence="2 4" id="KW-0472">Membrane</keyword>